<dbReference type="SUPFAM" id="SSF81301">
    <property type="entry name" value="Nucleotidyltransferase"/>
    <property type="match status" value="1"/>
</dbReference>
<dbReference type="HOGENOM" id="CLU_1182380_0_0_5"/>
<dbReference type="RefSeq" id="WP_007006236.1">
    <property type="nucleotide sequence ID" value="NZ_GG770980.1"/>
</dbReference>
<feature type="region of interest" description="Disordered" evidence="2">
    <location>
        <begin position="20"/>
        <end position="63"/>
    </location>
</feature>
<dbReference type="NCBIfam" id="TIGR00090">
    <property type="entry name" value="rsfS_iojap_ybeB"/>
    <property type="match status" value="1"/>
</dbReference>
<name>D5RGL9_9PROT</name>
<dbReference type="GO" id="GO:0043023">
    <property type="term" value="F:ribosomal large subunit binding"/>
    <property type="evidence" value="ECO:0007669"/>
    <property type="project" value="TreeGrafter"/>
</dbReference>
<dbReference type="HAMAP" id="MF_01477">
    <property type="entry name" value="Iojap_RsfS"/>
    <property type="match status" value="1"/>
</dbReference>
<comment type="similarity">
    <text evidence="1">Belongs to the Iojap/RsfS family.</text>
</comment>
<gene>
    <name evidence="3" type="ORF">HMPREF0731_0228</name>
</gene>
<feature type="non-terminal residue" evidence="3">
    <location>
        <position position="1"/>
    </location>
</feature>
<dbReference type="Gene3D" id="3.30.460.10">
    <property type="entry name" value="Beta Polymerase, domain 2"/>
    <property type="match status" value="1"/>
</dbReference>
<dbReference type="InterPro" id="IPR004394">
    <property type="entry name" value="Iojap/RsfS/C7orf30"/>
</dbReference>
<proteinExistence type="inferred from homology"/>
<comment type="caution">
    <text evidence="3">The sequence shown here is derived from an EMBL/GenBank/DDBJ whole genome shotgun (WGS) entry which is preliminary data.</text>
</comment>
<dbReference type="Pfam" id="PF02410">
    <property type="entry name" value="RsfS"/>
    <property type="match status" value="1"/>
</dbReference>
<dbReference type="GO" id="GO:0017148">
    <property type="term" value="P:negative regulation of translation"/>
    <property type="evidence" value="ECO:0007669"/>
    <property type="project" value="TreeGrafter"/>
</dbReference>
<reference evidence="3 4" key="1">
    <citation type="submission" date="2010-04" db="EMBL/GenBank/DDBJ databases">
        <authorList>
            <person name="Qin X."/>
            <person name="Bachman B."/>
            <person name="Battles P."/>
            <person name="Bell A."/>
            <person name="Bess C."/>
            <person name="Bickham C."/>
            <person name="Chaboub L."/>
            <person name="Chen D."/>
            <person name="Coyle M."/>
            <person name="Deiros D.R."/>
            <person name="Dinh H."/>
            <person name="Forbes L."/>
            <person name="Fowler G."/>
            <person name="Francisco L."/>
            <person name="Fu Q."/>
            <person name="Gubbala S."/>
            <person name="Hale W."/>
            <person name="Han Y."/>
            <person name="Hemphill L."/>
            <person name="Highlander S.K."/>
            <person name="Hirani K."/>
            <person name="Hogues M."/>
            <person name="Jackson L."/>
            <person name="Jakkamsetti A."/>
            <person name="Javaid M."/>
            <person name="Jiang H."/>
            <person name="Korchina V."/>
            <person name="Kovar C."/>
            <person name="Lara F."/>
            <person name="Lee S."/>
            <person name="Mata R."/>
            <person name="Mathew T."/>
            <person name="Moen C."/>
            <person name="Morales K."/>
            <person name="Munidasa M."/>
            <person name="Nazareth L."/>
            <person name="Ngo R."/>
            <person name="Nguyen L."/>
            <person name="Okwuonu G."/>
            <person name="Ongeri F."/>
            <person name="Patil S."/>
            <person name="Petrosino J."/>
            <person name="Pham C."/>
            <person name="Pham P."/>
            <person name="Pu L.-L."/>
            <person name="Puazo M."/>
            <person name="Raj R."/>
            <person name="Reid J."/>
            <person name="Rouhana J."/>
            <person name="Saada N."/>
            <person name="Shang Y."/>
            <person name="Simmons D."/>
            <person name="Thornton R."/>
            <person name="Warren J."/>
            <person name="Weissenberger G."/>
            <person name="Zhang J."/>
            <person name="Zhang L."/>
            <person name="Zhou C."/>
            <person name="Zhu D."/>
            <person name="Muzny D."/>
            <person name="Worley K."/>
            <person name="Gibbs R."/>
        </authorList>
    </citation>
    <scope>NUCLEOTIDE SEQUENCE [LARGE SCALE GENOMIC DNA]</scope>
    <source>
        <strain evidence="3 4">ATCC 49957</strain>
    </source>
</reference>
<evidence type="ECO:0000313" key="3">
    <source>
        <dbReference type="EMBL" id="EFH13552.1"/>
    </source>
</evidence>
<dbReference type="AlphaFoldDB" id="D5RGL9"/>
<organism evidence="3 4">
    <name type="scientific">Pseudoroseomonas cervicalis ATCC 49957</name>
    <dbReference type="NCBI Taxonomy" id="525371"/>
    <lineage>
        <taxon>Bacteria</taxon>
        <taxon>Pseudomonadati</taxon>
        <taxon>Pseudomonadota</taxon>
        <taxon>Alphaproteobacteria</taxon>
        <taxon>Acetobacterales</taxon>
        <taxon>Roseomonadaceae</taxon>
        <taxon>Roseomonas</taxon>
    </lineage>
</organism>
<dbReference type="PANTHER" id="PTHR21043">
    <property type="entry name" value="IOJAP SUPERFAMILY ORTHOLOG"/>
    <property type="match status" value="1"/>
</dbReference>
<dbReference type="GO" id="GO:0090071">
    <property type="term" value="P:negative regulation of ribosome biogenesis"/>
    <property type="evidence" value="ECO:0007669"/>
    <property type="project" value="TreeGrafter"/>
</dbReference>
<dbReference type="PANTHER" id="PTHR21043:SF0">
    <property type="entry name" value="MITOCHONDRIAL ASSEMBLY OF RIBOSOMAL LARGE SUBUNIT PROTEIN 1"/>
    <property type="match status" value="1"/>
</dbReference>
<evidence type="ECO:0000256" key="2">
    <source>
        <dbReference type="SAM" id="MobiDB-lite"/>
    </source>
</evidence>
<dbReference type="InterPro" id="IPR043519">
    <property type="entry name" value="NT_sf"/>
</dbReference>
<dbReference type="EMBL" id="ADVL01000050">
    <property type="protein sequence ID" value="EFH13552.1"/>
    <property type="molecule type" value="Genomic_DNA"/>
</dbReference>
<feature type="compositionally biased region" description="Low complexity" evidence="2">
    <location>
        <begin position="20"/>
        <end position="40"/>
    </location>
</feature>
<accession>D5RGL9</accession>
<evidence type="ECO:0000313" key="4">
    <source>
        <dbReference type="Proteomes" id="UP000005324"/>
    </source>
</evidence>
<keyword evidence="4" id="KW-1185">Reference proteome</keyword>
<sequence length="234" mass="25218">ERPRAVRGAAVPKVASRVAAAKSKAASVTPKPAAKAAAAPKPKKAAAPKPAETRKLKAPKRQKLTPPQIDLIVQAAVRSLEDDKAEDVVVLDVASRAAFADRMIVATGLADRQIQAMAAHLDKVLAEHGIRRIRTETSPDWVLLDAGDLIVHLFKPEARANYRLEKMWGPDSPPAGDEAALPPGLDRAEDGLDEEEEDLDDDLILSPEDMVNGGSHSLDEEDEAEEDEDTERRG</sequence>
<feature type="compositionally biased region" description="Acidic residues" evidence="2">
    <location>
        <begin position="191"/>
        <end position="203"/>
    </location>
</feature>
<protein>
    <submittedName>
        <fullName evidence="3">Iojap-like protein</fullName>
    </submittedName>
</protein>
<feature type="region of interest" description="Disordered" evidence="2">
    <location>
        <begin position="169"/>
        <end position="234"/>
    </location>
</feature>
<feature type="compositionally biased region" description="Acidic residues" evidence="2">
    <location>
        <begin position="219"/>
        <end position="234"/>
    </location>
</feature>
<evidence type="ECO:0000256" key="1">
    <source>
        <dbReference type="ARBA" id="ARBA00010574"/>
    </source>
</evidence>
<dbReference type="Proteomes" id="UP000005324">
    <property type="component" value="Unassembled WGS sequence"/>
</dbReference>